<protein>
    <submittedName>
        <fullName evidence="2">Glutathione S-transferase family protein</fullName>
    </submittedName>
</protein>
<dbReference type="eggNOG" id="COG0625">
    <property type="taxonomic scope" value="Bacteria"/>
</dbReference>
<dbReference type="Gene3D" id="3.40.30.10">
    <property type="entry name" value="Glutaredoxin"/>
    <property type="match status" value="1"/>
</dbReference>
<dbReference type="RefSeq" id="WP_035513843.1">
    <property type="nucleotide sequence ID" value="NZ_KN234746.1"/>
</dbReference>
<proteinExistence type="predicted"/>
<dbReference type="STRING" id="1265313.HRUBRA_00425"/>
<accession>A0A095VU16</accession>
<evidence type="ECO:0000313" key="3">
    <source>
        <dbReference type="Proteomes" id="UP000029640"/>
    </source>
</evidence>
<sequence length="245" mass="27833">MKLFYSPFHTFIHKSLVAAHEAGLHEQVTLVPTYPFFNNDGEDVSGQYSLAPINPLDKVPTLALDSGQVIFGSQAIIEYFDSQRTEGEPLFPVTGPARFETITRLALSDMMFELTVQMVMEGWYPKEEQHLKTFTWVWPKIERGLAELNAQAEKGWKHFDAGHVGMLQMISYTDFRNAFYGEGDPVHPGFDWRAGHDALAAWYDEASQRPSVTWFFNKDFEGDKSAAFFRTQVNEVLAAQGRDPV</sequence>
<dbReference type="HOGENOM" id="CLU_011226_12_2_6"/>
<dbReference type="SUPFAM" id="SSF47616">
    <property type="entry name" value="GST C-terminal domain-like"/>
    <property type="match status" value="1"/>
</dbReference>
<gene>
    <name evidence="2" type="ORF">HRUBRA_00425</name>
</gene>
<keyword evidence="2" id="KW-0808">Transferase</keyword>
<dbReference type="InterPro" id="IPR004045">
    <property type="entry name" value="Glutathione_S-Trfase_N"/>
</dbReference>
<dbReference type="PROSITE" id="PS50404">
    <property type="entry name" value="GST_NTER"/>
    <property type="match status" value="1"/>
</dbReference>
<feature type="domain" description="GST N-terminal" evidence="1">
    <location>
        <begin position="1"/>
        <end position="88"/>
    </location>
</feature>
<dbReference type="Pfam" id="PF13409">
    <property type="entry name" value="GST_N_2"/>
    <property type="match status" value="1"/>
</dbReference>
<comment type="caution">
    <text evidence="2">The sequence shown here is derived from an EMBL/GenBank/DDBJ whole genome shotgun (WGS) entry which is preliminary data.</text>
</comment>
<dbReference type="OrthoDB" id="8634103at2"/>
<dbReference type="InterPro" id="IPR036249">
    <property type="entry name" value="Thioredoxin-like_sf"/>
</dbReference>
<dbReference type="GO" id="GO:0016740">
    <property type="term" value="F:transferase activity"/>
    <property type="evidence" value="ECO:0007669"/>
    <property type="project" value="UniProtKB-KW"/>
</dbReference>
<evidence type="ECO:0000313" key="2">
    <source>
        <dbReference type="EMBL" id="KGE04952.1"/>
    </source>
</evidence>
<dbReference type="Gene3D" id="1.20.1050.10">
    <property type="match status" value="1"/>
</dbReference>
<dbReference type="SUPFAM" id="SSF52833">
    <property type="entry name" value="Thioredoxin-like"/>
    <property type="match status" value="1"/>
</dbReference>
<keyword evidence="3" id="KW-1185">Reference proteome</keyword>
<organism evidence="2 3">
    <name type="scientific">Pseudohaliea rubra DSM 19751</name>
    <dbReference type="NCBI Taxonomy" id="1265313"/>
    <lineage>
        <taxon>Bacteria</taxon>
        <taxon>Pseudomonadati</taxon>
        <taxon>Pseudomonadota</taxon>
        <taxon>Gammaproteobacteria</taxon>
        <taxon>Cellvibrionales</taxon>
        <taxon>Halieaceae</taxon>
        <taxon>Pseudohaliea</taxon>
    </lineage>
</organism>
<dbReference type="AlphaFoldDB" id="A0A095VU16"/>
<dbReference type="EMBL" id="AUVB01000013">
    <property type="protein sequence ID" value="KGE04952.1"/>
    <property type="molecule type" value="Genomic_DNA"/>
</dbReference>
<evidence type="ECO:0000259" key="1">
    <source>
        <dbReference type="PROSITE" id="PS50404"/>
    </source>
</evidence>
<dbReference type="Pfam" id="PF13410">
    <property type="entry name" value="GST_C_2"/>
    <property type="match status" value="1"/>
</dbReference>
<dbReference type="InterPro" id="IPR036282">
    <property type="entry name" value="Glutathione-S-Trfase_C_sf"/>
</dbReference>
<reference evidence="2 3" key="1">
    <citation type="journal article" date="2014" name="Genome Announc.">
        <title>Genome Sequence of Gammaproteobacterial Pseudohaliea rubra Type Strain DSM 19751, Isolated from Coastal Seawater of the Mediterranean Sea.</title>
        <authorList>
            <person name="Spring S."/>
            <person name="Fiebig A."/>
            <person name="Riedel T."/>
            <person name="Goker M."/>
            <person name="Klenk H.P."/>
        </authorList>
    </citation>
    <scope>NUCLEOTIDE SEQUENCE [LARGE SCALE GENOMIC DNA]</scope>
    <source>
        <strain evidence="2 3">DSM 19751</strain>
    </source>
</reference>
<name>A0A095VU16_9GAMM</name>
<dbReference type="Proteomes" id="UP000029640">
    <property type="component" value="Unassembled WGS sequence"/>
</dbReference>